<dbReference type="AlphaFoldDB" id="A0A3S0INS8"/>
<organism evidence="6 7">
    <name type="scientific">Arenibacter aquaticus</name>
    <dbReference type="NCBI Taxonomy" id="2489054"/>
    <lineage>
        <taxon>Bacteria</taxon>
        <taxon>Pseudomonadati</taxon>
        <taxon>Bacteroidota</taxon>
        <taxon>Flavobacteriia</taxon>
        <taxon>Flavobacteriales</taxon>
        <taxon>Flavobacteriaceae</taxon>
        <taxon>Arenibacter</taxon>
    </lineage>
</organism>
<dbReference type="RefSeq" id="WP_126160942.1">
    <property type="nucleotide sequence ID" value="NZ_RQPJ01000002.1"/>
</dbReference>
<name>A0A3S0INS8_9FLAO</name>
<reference evidence="6 7" key="1">
    <citation type="submission" date="2018-11" db="EMBL/GenBank/DDBJ databases">
        <title>Arenibacter aquaticus sp.nov., a marine bacterium isolated from surface seawater in the South China Sea.</title>
        <authorList>
            <person name="Guo J."/>
            <person name="Sun J."/>
        </authorList>
    </citation>
    <scope>NUCLEOTIDE SEQUENCE [LARGE SCALE GENOMIC DNA]</scope>
    <source>
        <strain evidence="6 7">GUO666</strain>
    </source>
</reference>
<proteinExistence type="predicted"/>
<gene>
    <name evidence="6" type="ORF">EHW67_03305</name>
</gene>
<keyword evidence="3" id="KW-0378">Hydrolase</keyword>
<evidence type="ECO:0000256" key="2">
    <source>
        <dbReference type="ARBA" id="ARBA00022729"/>
    </source>
</evidence>
<dbReference type="Pfam" id="PF22244">
    <property type="entry name" value="GCE_fung"/>
    <property type="match status" value="1"/>
</dbReference>
<dbReference type="GO" id="GO:0052689">
    <property type="term" value="F:carboxylic ester hydrolase activity"/>
    <property type="evidence" value="ECO:0007669"/>
    <property type="project" value="UniProtKB-KW"/>
</dbReference>
<evidence type="ECO:0000313" key="7">
    <source>
        <dbReference type="Proteomes" id="UP000267585"/>
    </source>
</evidence>
<feature type="domain" description="4-O-methyl-glucuronoyl methylesterase-like" evidence="5">
    <location>
        <begin position="225"/>
        <end position="370"/>
    </location>
</feature>
<comment type="caution">
    <text evidence="6">The sequence shown here is derived from an EMBL/GenBank/DDBJ whole genome shotgun (WGS) entry which is preliminary data.</text>
</comment>
<keyword evidence="2 4" id="KW-0732">Signal</keyword>
<evidence type="ECO:0000256" key="4">
    <source>
        <dbReference type="SAM" id="SignalP"/>
    </source>
</evidence>
<dbReference type="EMBL" id="RQPJ01000002">
    <property type="protein sequence ID" value="RTE54208.1"/>
    <property type="molecule type" value="Genomic_DNA"/>
</dbReference>
<sequence>MKRLISFSFIIFMLSMSIVQSQTVYDESKVPNFKVPDALLTFKGKKINSVKKWEKVRRPELLHYFKNKVYGRIPKTLEIDSYTVLEEDSNALNGKAKRKQIALSFKHNNKSLSFTILLYLPKEEQNPPLFLGYNFYGNHTITNDEAVLISTAWTRNNESFGIKNNSLDEASRGKRTHRWAIEKILKAGYGLATIYYGEVDPDTNDFSDGIHSLLYNKNQTQPKPDEWGSIAAWSWGMSRALDYFEKDKDVNANKVIAFGHSRLGKTSLWAGATDQRFAGVISNNSGCGGAALSKRKFGETIEKINHSFPHWFCDNFKQFNNNEEALVVDQHQLLSLIAPRPLYVASAEEDQWADPKGEFLSAYYASPVWDLYNKQGIEHMQMPKVNEPIHSTVSYHIRSGKHDVTDYDWENYIKWADTFVK</sequence>
<dbReference type="SUPFAM" id="SSF53474">
    <property type="entry name" value="alpha/beta-Hydrolases"/>
    <property type="match status" value="1"/>
</dbReference>
<protein>
    <submittedName>
        <fullName evidence="6">Acetylxylan esterase</fullName>
    </submittedName>
</protein>
<evidence type="ECO:0000256" key="1">
    <source>
        <dbReference type="ARBA" id="ARBA00022487"/>
    </source>
</evidence>
<dbReference type="InterPro" id="IPR029058">
    <property type="entry name" value="AB_hydrolase_fold"/>
</dbReference>
<dbReference type="Gene3D" id="3.40.50.1820">
    <property type="entry name" value="alpha/beta hydrolase"/>
    <property type="match status" value="1"/>
</dbReference>
<keyword evidence="1" id="KW-0719">Serine esterase</keyword>
<evidence type="ECO:0000256" key="3">
    <source>
        <dbReference type="ARBA" id="ARBA00022801"/>
    </source>
</evidence>
<feature type="signal peptide" evidence="4">
    <location>
        <begin position="1"/>
        <end position="21"/>
    </location>
</feature>
<dbReference type="OrthoDB" id="9809261at2"/>
<keyword evidence="7" id="KW-1185">Reference proteome</keyword>
<evidence type="ECO:0000313" key="6">
    <source>
        <dbReference type="EMBL" id="RTE54208.1"/>
    </source>
</evidence>
<evidence type="ECO:0000259" key="5">
    <source>
        <dbReference type="Pfam" id="PF22244"/>
    </source>
</evidence>
<feature type="chain" id="PRO_5018652072" evidence="4">
    <location>
        <begin position="22"/>
        <end position="421"/>
    </location>
</feature>
<accession>A0A3S0INS8</accession>
<dbReference type="InterPro" id="IPR054579">
    <property type="entry name" value="GCE-like_dom"/>
</dbReference>
<dbReference type="Proteomes" id="UP000267585">
    <property type="component" value="Unassembled WGS sequence"/>
</dbReference>